<evidence type="ECO:0000259" key="1">
    <source>
        <dbReference type="Pfam" id="PF10551"/>
    </source>
</evidence>
<proteinExistence type="predicted"/>
<reference evidence="2" key="1">
    <citation type="submission" date="2022-05" db="EMBL/GenBank/DDBJ databases">
        <title>A multi-omics perspective on studying reproductive biology in Daphnia sinensis.</title>
        <authorList>
            <person name="Jia J."/>
        </authorList>
    </citation>
    <scope>NUCLEOTIDE SEQUENCE</scope>
    <source>
        <strain evidence="2">WSL</strain>
    </source>
</reference>
<evidence type="ECO:0000313" key="2">
    <source>
        <dbReference type="EMBL" id="KAI9550961.1"/>
    </source>
</evidence>
<name>A0AAD5KW05_9CRUS</name>
<dbReference type="PANTHER" id="PTHR20956:SF12">
    <property type="entry name" value="FLYWCH-TYPE DOMAIN-CONTAINING PROTEIN"/>
    <property type="match status" value="1"/>
</dbReference>
<protein>
    <recommendedName>
        <fullName evidence="1">MULE transposase domain-containing protein</fullName>
    </recommendedName>
</protein>
<organism evidence="2 3">
    <name type="scientific">Daphnia sinensis</name>
    <dbReference type="NCBI Taxonomy" id="1820382"/>
    <lineage>
        <taxon>Eukaryota</taxon>
        <taxon>Metazoa</taxon>
        <taxon>Ecdysozoa</taxon>
        <taxon>Arthropoda</taxon>
        <taxon>Crustacea</taxon>
        <taxon>Branchiopoda</taxon>
        <taxon>Diplostraca</taxon>
        <taxon>Cladocera</taxon>
        <taxon>Anomopoda</taxon>
        <taxon>Daphniidae</taxon>
        <taxon>Daphnia</taxon>
        <taxon>Daphnia similis group</taxon>
    </lineage>
</organism>
<dbReference type="Pfam" id="PF10551">
    <property type="entry name" value="MULE"/>
    <property type="match status" value="1"/>
</dbReference>
<dbReference type="EMBL" id="WJBH02000068">
    <property type="protein sequence ID" value="KAI9550961.1"/>
    <property type="molecule type" value="Genomic_DNA"/>
</dbReference>
<dbReference type="InterPro" id="IPR018289">
    <property type="entry name" value="MULE_transposase_dom"/>
</dbReference>
<dbReference type="Proteomes" id="UP000820818">
    <property type="component" value="Unassembled WGS sequence"/>
</dbReference>
<feature type="domain" description="MULE transposase" evidence="1">
    <location>
        <begin position="108"/>
        <end position="204"/>
    </location>
</feature>
<keyword evidence="3" id="KW-1185">Reference proteome</keyword>
<sequence length="403" mass="46741">MVLAAEAKKHALSHINEPALKVVEPMVVKALDDNPNWNPINPTTLARAVNRVKAKLTAKNPTDLFFQIKMDLMPTSFFKGEVVVGSKRHLIFMTDEQLALLKTAVRWYADGTFQIINFPFTQLFSLHGFLKKNGQLKQVPLCFVFMSGRTQRDYRKVFEKILELLGGECAVKEFVTDFERAIWRGVKETLPEVNIIGCGFHWCQAVFRNLKKIGLVGLYRSNANVQKFLKRFLSLHLIPMEKIPIMFEYLEKKIISLWETDEEFKKKKTQLALVKKFVSYIWPPAKWCVFNQPIRTNNDAEGWHNRINCHNKDKMNFYSLVPILYQESKLIPLYKKLLCGNKLIKRTLKLTDSVNKKLFELWNSYPEQINGKQLLKAVSEVYAESNVLNEAMCLDDEKDDVSE</sequence>
<gene>
    <name evidence="2" type="ORF">GHT06_005345</name>
</gene>
<evidence type="ECO:0000313" key="3">
    <source>
        <dbReference type="Proteomes" id="UP000820818"/>
    </source>
</evidence>
<dbReference type="AlphaFoldDB" id="A0AAD5KW05"/>
<comment type="caution">
    <text evidence="2">The sequence shown here is derived from an EMBL/GenBank/DDBJ whole genome shotgun (WGS) entry which is preliminary data.</text>
</comment>
<accession>A0AAD5KW05</accession>
<dbReference type="PANTHER" id="PTHR20956">
    <property type="entry name" value="HEH2P"/>
    <property type="match status" value="1"/>
</dbReference>